<protein>
    <submittedName>
        <fullName evidence="1">Uncharacterized protein</fullName>
    </submittedName>
</protein>
<reference evidence="1" key="1">
    <citation type="journal article" date="2020" name="Nature">
        <title>Giant virus diversity and host interactions through global metagenomics.</title>
        <authorList>
            <person name="Schulz F."/>
            <person name="Roux S."/>
            <person name="Paez-Espino D."/>
            <person name="Jungbluth S."/>
            <person name="Walsh D.A."/>
            <person name="Denef V.J."/>
            <person name="McMahon K.D."/>
            <person name="Konstantinidis K.T."/>
            <person name="Eloe-Fadrosh E.A."/>
            <person name="Kyrpides N.C."/>
            <person name="Woyke T."/>
        </authorList>
    </citation>
    <scope>NUCLEOTIDE SEQUENCE</scope>
    <source>
        <strain evidence="1">GVMAG-S-1064190-84</strain>
    </source>
</reference>
<sequence>MANIGQVIIRQPTQTRMSIVDPSIAPTLTVTLNDLTDVNTANVANGYTLVYNSNTNSYEMKPLELSNLGIASIEGGTF</sequence>
<evidence type="ECO:0000313" key="1">
    <source>
        <dbReference type="EMBL" id="QHU08769.1"/>
    </source>
</evidence>
<name>A0A6C0JT73_9ZZZZ</name>
<proteinExistence type="predicted"/>
<dbReference type="EMBL" id="MN740699">
    <property type="protein sequence ID" value="QHU08769.1"/>
    <property type="molecule type" value="Genomic_DNA"/>
</dbReference>
<accession>A0A6C0JT73</accession>
<organism evidence="1">
    <name type="scientific">viral metagenome</name>
    <dbReference type="NCBI Taxonomy" id="1070528"/>
    <lineage>
        <taxon>unclassified sequences</taxon>
        <taxon>metagenomes</taxon>
        <taxon>organismal metagenomes</taxon>
    </lineage>
</organism>
<dbReference type="AlphaFoldDB" id="A0A6C0JT73"/>